<dbReference type="Proteomes" id="UP001165136">
    <property type="component" value="Unassembled WGS sequence"/>
</dbReference>
<accession>A0A9W6R5D4</accession>
<organism evidence="1 2">
    <name type="scientific">Amycolatopsis taiwanensis</name>
    <dbReference type="NCBI Taxonomy" id="342230"/>
    <lineage>
        <taxon>Bacteria</taxon>
        <taxon>Bacillati</taxon>
        <taxon>Actinomycetota</taxon>
        <taxon>Actinomycetes</taxon>
        <taxon>Pseudonocardiales</taxon>
        <taxon>Pseudonocardiaceae</taxon>
        <taxon>Amycolatopsis</taxon>
    </lineage>
</organism>
<keyword evidence="1" id="KW-0378">Hydrolase</keyword>
<keyword evidence="1" id="KW-0255">Endonuclease</keyword>
<dbReference type="GO" id="GO:0004519">
    <property type="term" value="F:endonuclease activity"/>
    <property type="evidence" value="ECO:0007669"/>
    <property type="project" value="UniProtKB-KW"/>
</dbReference>
<keyword evidence="1" id="KW-0540">Nuclease</keyword>
<name>A0A9W6R5D4_9PSEU</name>
<protein>
    <submittedName>
        <fullName evidence="1">Endonuclease</fullName>
    </submittedName>
</protein>
<dbReference type="InterPro" id="IPR011257">
    <property type="entry name" value="DNA_glycosylase"/>
</dbReference>
<sequence>MADRNKTMVRRLLDRAGETYAAEAGIRLADKPAPLYRLLVLSTLLSTRINANIAVDAAKELARAKLTTPRAMADADWQDRVDALGRAHYKRYDEQTATALGQSAETLLDRYSGDLRKLRKAAGQDRTEITRQLRQFSRVGPVGADIFCREAQAVWPELRPYLDRKALAGAKRLALPEDPEKLARLTDGEHLAPLAASLVRVALSRELADELAGR</sequence>
<evidence type="ECO:0000313" key="1">
    <source>
        <dbReference type="EMBL" id="GLY67872.1"/>
    </source>
</evidence>
<gene>
    <name evidence="1" type="ORF">Atai01_44910</name>
</gene>
<reference evidence="1" key="1">
    <citation type="submission" date="2023-03" db="EMBL/GenBank/DDBJ databases">
        <title>Amycolatopsis taiwanensis NBRC 103393.</title>
        <authorList>
            <person name="Ichikawa N."/>
            <person name="Sato H."/>
            <person name="Tonouchi N."/>
        </authorList>
    </citation>
    <scope>NUCLEOTIDE SEQUENCE</scope>
    <source>
        <strain evidence="1">NBRC 103393</strain>
    </source>
</reference>
<dbReference type="GO" id="GO:0006281">
    <property type="term" value="P:DNA repair"/>
    <property type="evidence" value="ECO:0007669"/>
    <property type="project" value="InterPro"/>
</dbReference>
<dbReference type="EMBL" id="BSTI01000009">
    <property type="protein sequence ID" value="GLY67872.1"/>
    <property type="molecule type" value="Genomic_DNA"/>
</dbReference>
<dbReference type="SUPFAM" id="SSF48150">
    <property type="entry name" value="DNA-glycosylase"/>
    <property type="match status" value="1"/>
</dbReference>
<evidence type="ECO:0000313" key="2">
    <source>
        <dbReference type="Proteomes" id="UP001165136"/>
    </source>
</evidence>
<keyword evidence="2" id="KW-1185">Reference proteome</keyword>
<dbReference type="RefSeq" id="WP_285488038.1">
    <property type="nucleotide sequence ID" value="NZ_BSTI01000009.1"/>
</dbReference>
<dbReference type="AlphaFoldDB" id="A0A9W6R5D4"/>
<comment type="caution">
    <text evidence="1">The sequence shown here is derived from an EMBL/GenBank/DDBJ whole genome shotgun (WGS) entry which is preliminary data.</text>
</comment>
<dbReference type="Gene3D" id="1.10.340.30">
    <property type="entry name" value="Hypothetical protein, domain 2"/>
    <property type="match status" value="1"/>
</dbReference>
<proteinExistence type="predicted"/>